<dbReference type="EMBL" id="MU003694">
    <property type="protein sequence ID" value="KAF2814675.1"/>
    <property type="molecule type" value="Genomic_DNA"/>
</dbReference>
<gene>
    <name evidence="2 4" type="ORF">BDZ99DRAFT_182708</name>
</gene>
<name>A0A6A6Z3D4_9PEZI</name>
<dbReference type="RefSeq" id="XP_033581639.1">
    <property type="nucleotide sequence ID" value="XM_033713066.1"/>
</dbReference>
<reference evidence="4" key="3">
    <citation type="submission" date="2025-04" db="UniProtKB">
        <authorList>
            <consortium name="RefSeq"/>
        </authorList>
    </citation>
    <scope>IDENTIFICATION</scope>
    <source>
        <strain evidence="4">CBS 304.34</strain>
    </source>
</reference>
<evidence type="ECO:0000313" key="4">
    <source>
        <dbReference type="RefSeq" id="XP_033581639.1"/>
    </source>
</evidence>
<feature type="region of interest" description="Disordered" evidence="1">
    <location>
        <begin position="1"/>
        <end position="21"/>
    </location>
</feature>
<reference evidence="4" key="2">
    <citation type="submission" date="2020-04" db="EMBL/GenBank/DDBJ databases">
        <authorList>
            <consortium name="NCBI Genome Project"/>
        </authorList>
    </citation>
    <scope>NUCLEOTIDE SEQUENCE</scope>
    <source>
        <strain evidence="4">CBS 304.34</strain>
    </source>
</reference>
<feature type="compositionally biased region" description="Basic residues" evidence="1">
    <location>
        <begin position="170"/>
        <end position="179"/>
    </location>
</feature>
<dbReference type="Proteomes" id="UP000504636">
    <property type="component" value="Unplaced"/>
</dbReference>
<dbReference type="AlphaFoldDB" id="A0A6A6Z3D4"/>
<organism evidence="2">
    <name type="scientific">Mytilinidion resinicola</name>
    <dbReference type="NCBI Taxonomy" id="574789"/>
    <lineage>
        <taxon>Eukaryota</taxon>
        <taxon>Fungi</taxon>
        <taxon>Dikarya</taxon>
        <taxon>Ascomycota</taxon>
        <taxon>Pezizomycotina</taxon>
        <taxon>Dothideomycetes</taxon>
        <taxon>Pleosporomycetidae</taxon>
        <taxon>Mytilinidiales</taxon>
        <taxon>Mytilinidiaceae</taxon>
        <taxon>Mytilinidion</taxon>
    </lineage>
</organism>
<dbReference type="GeneID" id="54453959"/>
<sequence length="441" mass="49744">MMDTSCQETHDCASSGAQGSSSILIEDENTVMMDVSNANLQDLASTPEDGKLAEGRDDTSVAAEDGSENGDEKAETDFPDGDANNDQVYREHITEKWEDNLANDDDEWSSSTEESPMTPPPGMSVIKCVRSDAFKPRKSRKKSKKTSTPKRRRDLDTSESEDSDNPKAPPAKRRRRRRPKDLDISDVDDDKSLFGRVGNKTIPCRGPTRNKTVYVDYGAEGPLPSKFRMDDYWADQGKFCNPDQLRSGYFDWCDRELSAGEVAAIKDMHKRLDEWHKEIYGYEAEARVRRASPEGAKQVKEREEDRYRGKAQRTEALLELFWGNRHDARFPFAKEGGVHARGWKMKLENNQWYLEGSDVCKNETRKSLVFEHPYTKRERTENNMSLEDKRAYGVADTGYVKAAKTYLHDPLVVDEDGAELSGGGREGVAANACVLRLPGNS</sequence>
<keyword evidence="3" id="KW-1185">Reference proteome</keyword>
<feature type="compositionally biased region" description="Basic and acidic residues" evidence="1">
    <location>
        <begin position="48"/>
        <end position="59"/>
    </location>
</feature>
<evidence type="ECO:0000313" key="3">
    <source>
        <dbReference type="Proteomes" id="UP000504636"/>
    </source>
</evidence>
<protein>
    <submittedName>
        <fullName evidence="2 4">Uncharacterized protein</fullName>
    </submittedName>
</protein>
<proteinExistence type="predicted"/>
<accession>A0A6A6Z3D4</accession>
<dbReference type="OrthoDB" id="5584477at2759"/>
<feature type="region of interest" description="Disordered" evidence="1">
    <location>
        <begin position="43"/>
        <end position="192"/>
    </location>
</feature>
<feature type="compositionally biased region" description="Basic and acidic residues" evidence="1">
    <location>
        <begin position="88"/>
        <end position="99"/>
    </location>
</feature>
<evidence type="ECO:0000313" key="2">
    <source>
        <dbReference type="EMBL" id="KAF2814675.1"/>
    </source>
</evidence>
<reference evidence="2 4" key="1">
    <citation type="journal article" date="2020" name="Stud. Mycol.">
        <title>101 Dothideomycetes genomes: a test case for predicting lifestyles and emergence of pathogens.</title>
        <authorList>
            <person name="Haridas S."/>
            <person name="Albert R."/>
            <person name="Binder M."/>
            <person name="Bloem J."/>
            <person name="Labutti K."/>
            <person name="Salamov A."/>
            <person name="Andreopoulos B."/>
            <person name="Baker S."/>
            <person name="Barry K."/>
            <person name="Bills G."/>
            <person name="Bluhm B."/>
            <person name="Cannon C."/>
            <person name="Castanera R."/>
            <person name="Culley D."/>
            <person name="Daum C."/>
            <person name="Ezra D."/>
            <person name="Gonzalez J."/>
            <person name="Henrissat B."/>
            <person name="Kuo A."/>
            <person name="Liang C."/>
            <person name="Lipzen A."/>
            <person name="Lutzoni F."/>
            <person name="Magnuson J."/>
            <person name="Mondo S."/>
            <person name="Nolan M."/>
            <person name="Ohm R."/>
            <person name="Pangilinan J."/>
            <person name="Park H.-J."/>
            <person name="Ramirez L."/>
            <person name="Alfaro M."/>
            <person name="Sun H."/>
            <person name="Tritt A."/>
            <person name="Yoshinaga Y."/>
            <person name="Zwiers L.-H."/>
            <person name="Turgeon B."/>
            <person name="Goodwin S."/>
            <person name="Spatafora J."/>
            <person name="Crous P."/>
            <person name="Grigoriev I."/>
        </authorList>
    </citation>
    <scope>NUCLEOTIDE SEQUENCE</scope>
    <source>
        <strain evidence="2 4">CBS 304.34</strain>
    </source>
</reference>
<feature type="compositionally biased region" description="Basic residues" evidence="1">
    <location>
        <begin position="136"/>
        <end position="152"/>
    </location>
</feature>
<evidence type="ECO:0000256" key="1">
    <source>
        <dbReference type="SAM" id="MobiDB-lite"/>
    </source>
</evidence>